<name>A0A1H5AQN0_9PSED</name>
<dbReference type="Proteomes" id="UP000182179">
    <property type="component" value="Unassembled WGS sequence"/>
</dbReference>
<gene>
    <name evidence="4" type="ORF">SAMN04515675_1156</name>
</gene>
<evidence type="ECO:0000259" key="3">
    <source>
        <dbReference type="PROSITE" id="PS51186"/>
    </source>
</evidence>
<dbReference type="Pfam" id="PF00583">
    <property type="entry name" value="Acetyltransf_1"/>
    <property type="match status" value="1"/>
</dbReference>
<dbReference type="SUPFAM" id="SSF55729">
    <property type="entry name" value="Acyl-CoA N-acyltransferases (Nat)"/>
    <property type="match status" value="1"/>
</dbReference>
<dbReference type="PANTHER" id="PTHR43877">
    <property type="entry name" value="AMINOALKYLPHOSPHONATE N-ACETYLTRANSFERASE-RELATED-RELATED"/>
    <property type="match status" value="1"/>
</dbReference>
<proteinExistence type="predicted"/>
<feature type="domain" description="N-acetyltransferase" evidence="3">
    <location>
        <begin position="9"/>
        <end position="179"/>
    </location>
</feature>
<dbReference type="Gene3D" id="3.40.630.30">
    <property type="match status" value="1"/>
</dbReference>
<dbReference type="PROSITE" id="PS51186">
    <property type="entry name" value="GNAT"/>
    <property type="match status" value="1"/>
</dbReference>
<protein>
    <submittedName>
        <fullName evidence="4">L-amino acid N-acyltransferase YncA</fullName>
    </submittedName>
</protein>
<evidence type="ECO:0000313" key="5">
    <source>
        <dbReference type="Proteomes" id="UP000182179"/>
    </source>
</evidence>
<keyword evidence="1" id="KW-0808">Transferase</keyword>
<dbReference type="InterPro" id="IPR016181">
    <property type="entry name" value="Acyl_CoA_acyltransferase"/>
</dbReference>
<evidence type="ECO:0000313" key="4">
    <source>
        <dbReference type="EMBL" id="SED44729.1"/>
    </source>
</evidence>
<dbReference type="InterPro" id="IPR000182">
    <property type="entry name" value="GNAT_dom"/>
</dbReference>
<comment type="caution">
    <text evidence="4">The sequence shown here is derived from an EMBL/GenBank/DDBJ whole genome shotgun (WGS) entry which is preliminary data.</text>
</comment>
<keyword evidence="5" id="KW-1185">Reference proteome</keyword>
<dbReference type="InterPro" id="IPR050832">
    <property type="entry name" value="Bact_Acetyltransf"/>
</dbReference>
<accession>A0A1H5AQN0</accession>
<reference evidence="4 5" key="1">
    <citation type="submission" date="2016-10" db="EMBL/GenBank/DDBJ databases">
        <authorList>
            <person name="Varghese N."/>
            <person name="Submissions S."/>
        </authorList>
    </citation>
    <scope>NUCLEOTIDE SEQUENCE [LARGE SCALE GENOMIC DNA]</scope>
    <source>
        <strain evidence="4 5">BS2773</strain>
    </source>
</reference>
<keyword evidence="2" id="KW-0012">Acyltransferase</keyword>
<dbReference type="EMBL" id="FNTS01000002">
    <property type="protein sequence ID" value="SED44729.1"/>
    <property type="molecule type" value="Genomic_DNA"/>
</dbReference>
<sequence>MLTQGIDDWVIRRASAADAPAVLQVFDDVIAWFVSIGNQGQWGTEPWSASAERVARIAEACAMPDAWVVEAPGGRIRAALVLGEPMPYVPPATEPEVYVRLLIAARDDGVRGVGRRLLAFADDRARAMGVKRLRVDCYGGGTGALVGFYESCGYARIATFDVEGWPGQLLGRRLGQPAKASTISTTTAHGNAATPQP</sequence>
<dbReference type="RefSeq" id="WP_235864682.1">
    <property type="nucleotide sequence ID" value="NZ_FNTS01000002.1"/>
</dbReference>
<organism evidence="4 5">
    <name type="scientific">Pseudomonas costantinii</name>
    <dbReference type="NCBI Taxonomy" id="168469"/>
    <lineage>
        <taxon>Bacteria</taxon>
        <taxon>Pseudomonadati</taxon>
        <taxon>Pseudomonadota</taxon>
        <taxon>Gammaproteobacteria</taxon>
        <taxon>Pseudomonadales</taxon>
        <taxon>Pseudomonadaceae</taxon>
        <taxon>Pseudomonas</taxon>
    </lineage>
</organism>
<evidence type="ECO:0000256" key="2">
    <source>
        <dbReference type="ARBA" id="ARBA00023315"/>
    </source>
</evidence>
<dbReference type="PANTHER" id="PTHR43877:SF2">
    <property type="entry name" value="AMINOALKYLPHOSPHONATE N-ACETYLTRANSFERASE-RELATED"/>
    <property type="match status" value="1"/>
</dbReference>
<evidence type="ECO:0000256" key="1">
    <source>
        <dbReference type="ARBA" id="ARBA00022679"/>
    </source>
</evidence>